<evidence type="ECO:0000256" key="1">
    <source>
        <dbReference type="SAM" id="MobiDB-lite"/>
    </source>
</evidence>
<dbReference type="RefSeq" id="WP_092474463.1">
    <property type="nucleotide sequence ID" value="NZ_FOOX01000021.1"/>
</dbReference>
<dbReference type="AlphaFoldDB" id="A0A1I2YHD2"/>
<dbReference type="EMBL" id="FOOX01000021">
    <property type="protein sequence ID" value="SFH25044.1"/>
    <property type="molecule type" value="Genomic_DNA"/>
</dbReference>
<keyword evidence="3" id="KW-1185">Reference proteome</keyword>
<dbReference type="OrthoDB" id="1808886at2"/>
<accession>A0A1I2YHD2</accession>
<evidence type="ECO:0000313" key="2">
    <source>
        <dbReference type="EMBL" id="SFH25044.1"/>
    </source>
</evidence>
<sequence>MENNKRTESFGLDADYMLAGKDHVEQDLRAAHRIPGREAPPAPLDDRKEGDMSLGELAKEELENIIDD</sequence>
<feature type="region of interest" description="Disordered" evidence="1">
    <location>
        <begin position="31"/>
        <end position="68"/>
    </location>
</feature>
<feature type="compositionally biased region" description="Basic and acidic residues" evidence="1">
    <location>
        <begin position="44"/>
        <end position="62"/>
    </location>
</feature>
<organism evidence="2 3">
    <name type="scientific">Desulfotruncus arcticus DSM 17038</name>
    <dbReference type="NCBI Taxonomy" id="1121424"/>
    <lineage>
        <taxon>Bacteria</taxon>
        <taxon>Bacillati</taxon>
        <taxon>Bacillota</taxon>
        <taxon>Clostridia</taxon>
        <taxon>Eubacteriales</taxon>
        <taxon>Desulfallaceae</taxon>
        <taxon>Desulfotruncus</taxon>
    </lineage>
</organism>
<name>A0A1I2YHD2_9FIRM</name>
<evidence type="ECO:0000313" key="3">
    <source>
        <dbReference type="Proteomes" id="UP000199337"/>
    </source>
</evidence>
<protein>
    <submittedName>
        <fullName evidence="2">Uncharacterized protein</fullName>
    </submittedName>
</protein>
<reference evidence="3" key="1">
    <citation type="submission" date="2016-10" db="EMBL/GenBank/DDBJ databases">
        <authorList>
            <person name="Varghese N."/>
            <person name="Submissions S."/>
        </authorList>
    </citation>
    <scope>NUCLEOTIDE SEQUENCE [LARGE SCALE GENOMIC DNA]</scope>
    <source>
        <strain evidence="3">DSM 17038</strain>
    </source>
</reference>
<gene>
    <name evidence="2" type="ORF">SAMN05660649_04422</name>
</gene>
<proteinExistence type="predicted"/>
<dbReference type="Proteomes" id="UP000199337">
    <property type="component" value="Unassembled WGS sequence"/>
</dbReference>